<dbReference type="Pfam" id="PF07715">
    <property type="entry name" value="Plug"/>
    <property type="match status" value="1"/>
</dbReference>
<dbReference type="InterPro" id="IPR000531">
    <property type="entry name" value="Beta-barrel_TonB"/>
</dbReference>
<proteinExistence type="inferred from homology"/>
<dbReference type="Pfam" id="PF07660">
    <property type="entry name" value="STN"/>
    <property type="match status" value="1"/>
</dbReference>
<keyword evidence="7" id="KW-0732">Signal</keyword>
<dbReference type="Gene3D" id="2.170.130.10">
    <property type="entry name" value="TonB-dependent receptor, plug domain"/>
    <property type="match status" value="1"/>
</dbReference>
<keyword evidence="3 14" id="KW-0813">Transport</keyword>
<name>A0A1I3TBP8_9BURK</name>
<dbReference type="InterPro" id="IPR037066">
    <property type="entry name" value="Plug_dom_sf"/>
</dbReference>
<feature type="domain" description="Secretin/TonB short N-terminal" evidence="16">
    <location>
        <begin position="58"/>
        <end position="109"/>
    </location>
</feature>
<keyword evidence="10 15" id="KW-0798">TonB box</keyword>
<protein>
    <submittedName>
        <fullName evidence="17">Iron complex outermembrane recepter protein</fullName>
    </submittedName>
</protein>
<evidence type="ECO:0000256" key="15">
    <source>
        <dbReference type="RuleBase" id="RU003357"/>
    </source>
</evidence>
<evidence type="ECO:0000256" key="2">
    <source>
        <dbReference type="ARBA" id="ARBA00009810"/>
    </source>
</evidence>
<evidence type="ECO:0000256" key="4">
    <source>
        <dbReference type="ARBA" id="ARBA00022452"/>
    </source>
</evidence>
<dbReference type="Gene3D" id="2.40.170.20">
    <property type="entry name" value="TonB-dependent receptor, beta-barrel domain"/>
    <property type="match status" value="1"/>
</dbReference>
<sequence length="778" mass="84545">MRTSWTSKALVQYRLATLAGMLGALGLASLAVHAQTIIALPAQALSLSLSQLAREGAVNILAPSELTANHNAPALSGKLTVSEALHRLLEGTQLTVQQRDEKTYIIHGPPAQAEALPLRPSDIVTVLPPVMVNGTNAMNDLGFAAQSSSLATRTDTPIIQIPQSIAVVTQDTLASQQDQSVRDVLRNISSITIDRVGSYSAQGLPYIRGYAAPVLLDGLPVALSQSDIPLSLPPVAISRVEVLKGADSILAGSMDAGGLVNIVTKRPQADPVQRLTVQAGSYGDWLTSLDLAGAITDDKKLTYRFVMSGERAGQDSIGYDGKRNFYVAPSIGWHDAQTTLVVGLQQNSDREPFAPNSLLLPTGPMNLSSPLGRPDDRYLINDTAVYYDYTRKLTSSLTFHSKARYDASSQDSREYLITALPSPSGTTFLPQTNQIQQDQISVDNNLQFKTRTGPITHTLLGGFAWSSDRYAQTLGSGTSVTVPIPVPPLPPVAITSVNKIPSQRDSLTTLYVQDQMTWGPLHVLVNLGRSQVWTTHDAPGIPSARVTNWSPSIGIAYQLTDSLAIFANTTHSFLPQYTFPTFNGSVPQPRIGHSIDTGMKFSLLDDHLTGTVALFRSKESHAVQDDFNHPNFYAVVPDIAYRGVEFDITGRLLPGWNVIASYTYSNAQAPNGEVGQLPTHVASLWTTYDFQNAFLHGWGAGIGVWARTHYNAIDATGNLYRQAGQTRTDVSVYYHAKRWSATLSAKNIFNRALYDDYADQRLEQQSGRLFFLSGTYDF</sequence>
<accession>A0A1I3TBP8</accession>
<evidence type="ECO:0000256" key="8">
    <source>
        <dbReference type="ARBA" id="ARBA00023004"/>
    </source>
</evidence>
<dbReference type="GO" id="GO:0009279">
    <property type="term" value="C:cell outer membrane"/>
    <property type="evidence" value="ECO:0007669"/>
    <property type="project" value="UniProtKB-SubCell"/>
</dbReference>
<dbReference type="Gene3D" id="3.55.50.30">
    <property type="match status" value="1"/>
</dbReference>
<organism evidence="17 18">
    <name type="scientific">Paraburkholderia megapolitana</name>
    <dbReference type="NCBI Taxonomy" id="420953"/>
    <lineage>
        <taxon>Bacteria</taxon>
        <taxon>Pseudomonadati</taxon>
        <taxon>Pseudomonadota</taxon>
        <taxon>Betaproteobacteria</taxon>
        <taxon>Burkholderiales</taxon>
        <taxon>Burkholderiaceae</taxon>
        <taxon>Paraburkholderia</taxon>
    </lineage>
</organism>
<keyword evidence="12" id="KW-0675">Receptor</keyword>
<keyword evidence="13 14" id="KW-0998">Cell outer membrane</keyword>
<comment type="subcellular location">
    <subcellularLocation>
        <location evidence="1 14">Cell outer membrane</location>
        <topology evidence="1 14">Multi-pass membrane protein</topology>
    </subcellularLocation>
</comment>
<dbReference type="CDD" id="cd01347">
    <property type="entry name" value="ligand_gated_channel"/>
    <property type="match status" value="1"/>
</dbReference>
<evidence type="ECO:0000313" key="17">
    <source>
        <dbReference type="EMBL" id="SFJ67932.1"/>
    </source>
</evidence>
<reference evidence="17 18" key="1">
    <citation type="submission" date="2016-10" db="EMBL/GenBank/DDBJ databases">
        <authorList>
            <person name="de Groot N.N."/>
        </authorList>
    </citation>
    <scope>NUCLEOTIDE SEQUENCE [LARGE SCALE GENOMIC DNA]</scope>
    <source>
        <strain evidence="17 18">LMG 23650</strain>
    </source>
</reference>
<gene>
    <name evidence="17" type="ORF">SAMN05192543_109189</name>
</gene>
<dbReference type="Proteomes" id="UP000199548">
    <property type="component" value="Unassembled WGS sequence"/>
</dbReference>
<dbReference type="GO" id="GO:0015344">
    <property type="term" value="F:siderophore uptake transmembrane transporter activity"/>
    <property type="evidence" value="ECO:0007669"/>
    <property type="project" value="TreeGrafter"/>
</dbReference>
<dbReference type="EMBL" id="FOQU01000009">
    <property type="protein sequence ID" value="SFJ67932.1"/>
    <property type="molecule type" value="Genomic_DNA"/>
</dbReference>
<dbReference type="OrthoDB" id="174652at2"/>
<evidence type="ECO:0000256" key="3">
    <source>
        <dbReference type="ARBA" id="ARBA00022448"/>
    </source>
</evidence>
<dbReference type="Pfam" id="PF00593">
    <property type="entry name" value="TonB_dep_Rec_b-barrel"/>
    <property type="match status" value="1"/>
</dbReference>
<keyword evidence="8" id="KW-0408">Iron</keyword>
<evidence type="ECO:0000256" key="14">
    <source>
        <dbReference type="PROSITE-ProRule" id="PRU01360"/>
    </source>
</evidence>
<evidence type="ECO:0000256" key="5">
    <source>
        <dbReference type="ARBA" id="ARBA00022496"/>
    </source>
</evidence>
<dbReference type="InterPro" id="IPR012910">
    <property type="entry name" value="Plug_dom"/>
</dbReference>
<dbReference type="RefSeq" id="WP_091018017.1">
    <property type="nucleotide sequence ID" value="NZ_CP041743.1"/>
</dbReference>
<dbReference type="InterPro" id="IPR011662">
    <property type="entry name" value="Secretin/TonB_short_N"/>
</dbReference>
<dbReference type="SMART" id="SM00965">
    <property type="entry name" value="STN"/>
    <property type="match status" value="1"/>
</dbReference>
<evidence type="ECO:0000313" key="18">
    <source>
        <dbReference type="Proteomes" id="UP000199548"/>
    </source>
</evidence>
<keyword evidence="5" id="KW-0410">Iron transport</keyword>
<evidence type="ECO:0000256" key="12">
    <source>
        <dbReference type="ARBA" id="ARBA00023170"/>
    </source>
</evidence>
<dbReference type="PANTHER" id="PTHR32552">
    <property type="entry name" value="FERRICHROME IRON RECEPTOR-RELATED"/>
    <property type="match status" value="1"/>
</dbReference>
<dbReference type="PANTHER" id="PTHR32552:SF68">
    <property type="entry name" value="FERRICHROME OUTER MEMBRANE TRANSPORTER_PHAGE RECEPTOR"/>
    <property type="match status" value="1"/>
</dbReference>
<evidence type="ECO:0000256" key="7">
    <source>
        <dbReference type="ARBA" id="ARBA00022729"/>
    </source>
</evidence>
<dbReference type="PROSITE" id="PS52016">
    <property type="entry name" value="TONB_DEPENDENT_REC_3"/>
    <property type="match status" value="1"/>
</dbReference>
<dbReference type="SUPFAM" id="SSF56935">
    <property type="entry name" value="Porins"/>
    <property type="match status" value="1"/>
</dbReference>
<evidence type="ECO:0000256" key="13">
    <source>
        <dbReference type="ARBA" id="ARBA00023237"/>
    </source>
</evidence>
<dbReference type="InterPro" id="IPR036942">
    <property type="entry name" value="Beta-barrel_TonB_sf"/>
</dbReference>
<keyword evidence="6 14" id="KW-0812">Transmembrane</keyword>
<dbReference type="GO" id="GO:0038023">
    <property type="term" value="F:signaling receptor activity"/>
    <property type="evidence" value="ECO:0007669"/>
    <property type="project" value="InterPro"/>
</dbReference>
<dbReference type="AlphaFoldDB" id="A0A1I3TBP8"/>
<evidence type="ECO:0000256" key="1">
    <source>
        <dbReference type="ARBA" id="ARBA00004571"/>
    </source>
</evidence>
<dbReference type="NCBIfam" id="TIGR01783">
    <property type="entry name" value="TonB-siderophor"/>
    <property type="match status" value="1"/>
</dbReference>
<evidence type="ECO:0000256" key="6">
    <source>
        <dbReference type="ARBA" id="ARBA00022692"/>
    </source>
</evidence>
<keyword evidence="11 14" id="KW-0472">Membrane</keyword>
<dbReference type="InterPro" id="IPR010105">
    <property type="entry name" value="TonB_sidphr_rcpt"/>
</dbReference>
<comment type="similarity">
    <text evidence="2 14 15">Belongs to the TonB-dependent receptor family.</text>
</comment>
<dbReference type="GO" id="GO:0015891">
    <property type="term" value="P:siderophore transport"/>
    <property type="evidence" value="ECO:0007669"/>
    <property type="project" value="InterPro"/>
</dbReference>
<evidence type="ECO:0000256" key="10">
    <source>
        <dbReference type="ARBA" id="ARBA00023077"/>
    </source>
</evidence>
<keyword evidence="4 14" id="KW-1134">Transmembrane beta strand</keyword>
<dbReference type="InterPro" id="IPR039426">
    <property type="entry name" value="TonB-dep_rcpt-like"/>
</dbReference>
<keyword evidence="9" id="KW-0406">Ion transport</keyword>
<dbReference type="STRING" id="420953.SAMN05192543_109189"/>
<keyword evidence="18" id="KW-1185">Reference proteome</keyword>
<evidence type="ECO:0000256" key="11">
    <source>
        <dbReference type="ARBA" id="ARBA00023136"/>
    </source>
</evidence>
<evidence type="ECO:0000259" key="16">
    <source>
        <dbReference type="SMART" id="SM00965"/>
    </source>
</evidence>
<evidence type="ECO:0000256" key="9">
    <source>
        <dbReference type="ARBA" id="ARBA00023065"/>
    </source>
</evidence>